<comment type="caution">
    <text evidence="5">The sequence shown here is derived from an EMBL/GenBank/DDBJ whole genome shotgun (WGS) entry which is preliminary data.</text>
</comment>
<evidence type="ECO:0000256" key="3">
    <source>
        <dbReference type="ARBA" id="ARBA00022833"/>
    </source>
</evidence>
<feature type="domain" description="MYND-type" evidence="4">
    <location>
        <begin position="7"/>
        <end position="52"/>
    </location>
</feature>
<dbReference type="Proteomes" id="UP000298493">
    <property type="component" value="Unassembled WGS sequence"/>
</dbReference>
<protein>
    <submittedName>
        <fullName evidence="5">Zinc finger MYND-type protein</fullName>
    </submittedName>
</protein>
<keyword evidence="3" id="KW-0862">Zinc</keyword>
<evidence type="ECO:0000256" key="2">
    <source>
        <dbReference type="ARBA" id="ARBA00022771"/>
    </source>
</evidence>
<keyword evidence="6" id="KW-1185">Reference proteome</keyword>
<keyword evidence="1" id="KW-0479">Metal-binding</keyword>
<evidence type="ECO:0000313" key="6">
    <source>
        <dbReference type="Proteomes" id="UP000298493"/>
    </source>
</evidence>
<gene>
    <name evidence="5" type="ORF">E6O75_ATG04212</name>
</gene>
<keyword evidence="2" id="KW-0863">Zinc-finger</keyword>
<evidence type="ECO:0000313" key="5">
    <source>
        <dbReference type="EMBL" id="TID25007.1"/>
    </source>
</evidence>
<dbReference type="SUPFAM" id="SSF144232">
    <property type="entry name" value="HIT/MYND zinc finger-like"/>
    <property type="match status" value="1"/>
</dbReference>
<dbReference type="GO" id="GO:0008270">
    <property type="term" value="F:zinc ion binding"/>
    <property type="evidence" value="ECO:0007669"/>
    <property type="project" value="UniProtKB-KW"/>
</dbReference>
<sequence length="325" mass="36910">MPSCDNTNCDNNAKLYCSNCSDAPTYDYPQNAIYYCSVGCQSAHWPKHHFFCKVRRQRKKLFRVATLLHAMVEAYEESVLEFELRKIDIGEGDDPTEPSDATSGMGAVQNPYTLPMSLLCSISNQLLRGRYISYINPKVIQTLTFKALATTFSILHSTIGYPSPSDKSNSPLELLNALPVLERRHQVLMITLKSGENWVIDFNRKVLIPMAAYLSENECRDIESRIFDFIRVESEEVDDDTDAIVSMDEDEAEMELEAMPSHSPQNWFAQYIKLRIEGNRTFRKKLIGGSIRTFQAMVNELQGDVKGLVTACLMETVEKKVVYEG</sequence>
<dbReference type="InterPro" id="IPR002893">
    <property type="entry name" value="Znf_MYND"/>
</dbReference>
<evidence type="ECO:0000259" key="4">
    <source>
        <dbReference type="Pfam" id="PF01753"/>
    </source>
</evidence>
<name>A0A4Z1P789_9PEZI</name>
<dbReference type="Pfam" id="PF01753">
    <property type="entry name" value="zf-MYND"/>
    <property type="match status" value="1"/>
</dbReference>
<dbReference type="EMBL" id="SNSC02000004">
    <property type="protein sequence ID" value="TID25007.1"/>
    <property type="molecule type" value="Genomic_DNA"/>
</dbReference>
<accession>A0A4Z1P789</accession>
<dbReference type="STRING" id="86259.A0A4Z1P789"/>
<reference evidence="5 6" key="1">
    <citation type="submission" date="2019-04" db="EMBL/GenBank/DDBJ databases">
        <title>High contiguity whole genome sequence and gene annotation resource for two Venturia nashicola isolates.</title>
        <authorList>
            <person name="Prokchorchik M."/>
            <person name="Won K."/>
            <person name="Lee Y."/>
            <person name="Choi E.D."/>
            <person name="Segonzac C."/>
            <person name="Sohn K.H."/>
        </authorList>
    </citation>
    <scope>NUCLEOTIDE SEQUENCE [LARGE SCALE GENOMIC DNA]</scope>
    <source>
        <strain evidence="5 6">PRI2</strain>
    </source>
</reference>
<dbReference type="AlphaFoldDB" id="A0A4Z1P789"/>
<dbReference type="Gene3D" id="6.10.140.2220">
    <property type="match status" value="1"/>
</dbReference>
<evidence type="ECO:0000256" key="1">
    <source>
        <dbReference type="ARBA" id="ARBA00022723"/>
    </source>
</evidence>
<organism evidence="5 6">
    <name type="scientific">Venturia nashicola</name>
    <dbReference type="NCBI Taxonomy" id="86259"/>
    <lineage>
        <taxon>Eukaryota</taxon>
        <taxon>Fungi</taxon>
        <taxon>Dikarya</taxon>
        <taxon>Ascomycota</taxon>
        <taxon>Pezizomycotina</taxon>
        <taxon>Dothideomycetes</taxon>
        <taxon>Pleosporomycetidae</taxon>
        <taxon>Venturiales</taxon>
        <taxon>Venturiaceae</taxon>
        <taxon>Venturia</taxon>
    </lineage>
</organism>
<proteinExistence type="predicted"/>